<organism evidence="7 8">
    <name type="scientific">Panagrolaimus superbus</name>
    <dbReference type="NCBI Taxonomy" id="310955"/>
    <lineage>
        <taxon>Eukaryota</taxon>
        <taxon>Metazoa</taxon>
        <taxon>Ecdysozoa</taxon>
        <taxon>Nematoda</taxon>
        <taxon>Chromadorea</taxon>
        <taxon>Rhabditida</taxon>
        <taxon>Tylenchina</taxon>
        <taxon>Panagrolaimomorpha</taxon>
        <taxon>Panagrolaimoidea</taxon>
        <taxon>Panagrolaimidae</taxon>
        <taxon>Panagrolaimus</taxon>
    </lineage>
</organism>
<dbReference type="CDD" id="cd03784">
    <property type="entry name" value="GT1_Gtf-like"/>
    <property type="match status" value="1"/>
</dbReference>
<dbReference type="InterPro" id="IPR050271">
    <property type="entry name" value="UDP-glycosyltransferase"/>
</dbReference>
<evidence type="ECO:0000256" key="3">
    <source>
        <dbReference type="ARBA" id="ARBA00022679"/>
    </source>
</evidence>
<dbReference type="PANTHER" id="PTHR48043">
    <property type="entry name" value="EG:EG0003.4 PROTEIN-RELATED"/>
    <property type="match status" value="1"/>
</dbReference>
<sequence length="490" mass="55359">MSGRMADVLIKAGHDVVLFIPEYDPSVTLNGTKKAKIWRMTNLSDAFIRGMNEFGAGLFTEPYGGFAERKAFENALAEMCEDIMARHKELEIIQKYNFDIVITEMIDLCGLGIMRYLGIKNHVWHSTTPLHDNVAYNLGVPNPASYIPSTEENLTGPKMSFFEKAFNFYMHFITLYTHHYATDKATEAIRKYAGSNFPNVRQIASESALAVINSDEFLDIARPILHKTIYIGGIGIGDPRPVEEEPFKSFIESSKKGVIVFSLGTIAPTILMNLKVKENLIKTFTDFQDYNFIIKVDKNDQVMTDLSSKAKNILTTTWMPQSDILGHSKVKLFIMHGGFNGLLESAIRGVPVIVIPIFADQQRNAKMAEYREFGIVVEKTNLEGSALKSAIQTILTDSNFTEKAKRISKLIKSKPFKPNDVFVKWIEFVAENGNLPELTPEGARMGWIEYFCLDIIFVGYSFVLSVLLLVFFFVKRVISMFINVVKIKKE</sequence>
<keyword evidence="6" id="KW-0812">Transmembrane</keyword>
<keyword evidence="3 5" id="KW-0808">Transferase</keyword>
<evidence type="ECO:0000313" key="8">
    <source>
        <dbReference type="WBParaSite" id="PSU_v2.g9566.t1"/>
    </source>
</evidence>
<keyword evidence="6" id="KW-0472">Membrane</keyword>
<accession>A0A914ZCC0</accession>
<dbReference type="Gene3D" id="3.40.50.2000">
    <property type="entry name" value="Glycogen Phosphorylase B"/>
    <property type="match status" value="1"/>
</dbReference>
<protein>
    <recommendedName>
        <fullName evidence="6">UDP-glucuronosyltransferase</fullName>
        <ecNumber evidence="6">2.4.1.17</ecNumber>
    </recommendedName>
</protein>
<dbReference type="EC" id="2.4.1.17" evidence="6"/>
<comment type="similarity">
    <text evidence="1 5">Belongs to the UDP-glycosyltransferase family.</text>
</comment>
<dbReference type="Proteomes" id="UP000887577">
    <property type="component" value="Unplaced"/>
</dbReference>
<keyword evidence="7" id="KW-1185">Reference proteome</keyword>
<dbReference type="FunFam" id="3.40.50.2000:FF:000021">
    <property type="entry name" value="UDP-glucuronosyltransferase"/>
    <property type="match status" value="1"/>
</dbReference>
<name>A0A914ZCC0_9BILA</name>
<dbReference type="SUPFAM" id="SSF53756">
    <property type="entry name" value="UDP-Glycosyltransferase/glycogen phosphorylase"/>
    <property type="match status" value="1"/>
</dbReference>
<dbReference type="AlphaFoldDB" id="A0A914ZCC0"/>
<dbReference type="GO" id="GO:0015020">
    <property type="term" value="F:glucuronosyltransferase activity"/>
    <property type="evidence" value="ECO:0007669"/>
    <property type="project" value="UniProtKB-EC"/>
</dbReference>
<comment type="catalytic activity">
    <reaction evidence="4 6">
        <text>glucuronate acceptor + UDP-alpha-D-glucuronate = acceptor beta-D-glucuronoside + UDP + H(+)</text>
        <dbReference type="Rhea" id="RHEA:21032"/>
        <dbReference type="ChEBI" id="CHEBI:15378"/>
        <dbReference type="ChEBI" id="CHEBI:58052"/>
        <dbReference type="ChEBI" id="CHEBI:58223"/>
        <dbReference type="ChEBI" id="CHEBI:132367"/>
        <dbReference type="ChEBI" id="CHEBI:132368"/>
        <dbReference type="EC" id="2.4.1.17"/>
    </reaction>
</comment>
<reference evidence="8" key="1">
    <citation type="submission" date="2022-11" db="UniProtKB">
        <authorList>
            <consortium name="WormBaseParasite"/>
        </authorList>
    </citation>
    <scope>IDENTIFICATION</scope>
</reference>
<feature type="transmembrane region" description="Helical" evidence="6">
    <location>
        <begin position="455"/>
        <end position="474"/>
    </location>
</feature>
<evidence type="ECO:0000256" key="4">
    <source>
        <dbReference type="ARBA" id="ARBA00047475"/>
    </source>
</evidence>
<dbReference type="InterPro" id="IPR002213">
    <property type="entry name" value="UDP_glucos_trans"/>
</dbReference>
<evidence type="ECO:0000256" key="5">
    <source>
        <dbReference type="RuleBase" id="RU003718"/>
    </source>
</evidence>
<dbReference type="InterPro" id="IPR035595">
    <property type="entry name" value="UDP_glycos_trans_CS"/>
</dbReference>
<evidence type="ECO:0000256" key="2">
    <source>
        <dbReference type="ARBA" id="ARBA00022676"/>
    </source>
</evidence>
<keyword evidence="2 5" id="KW-0328">Glycosyltransferase</keyword>
<evidence type="ECO:0000256" key="6">
    <source>
        <dbReference type="RuleBase" id="RU362059"/>
    </source>
</evidence>
<keyword evidence="6" id="KW-1133">Transmembrane helix</keyword>
<evidence type="ECO:0000256" key="1">
    <source>
        <dbReference type="ARBA" id="ARBA00009995"/>
    </source>
</evidence>
<proteinExistence type="inferred from homology"/>
<dbReference type="PROSITE" id="PS00375">
    <property type="entry name" value="UDPGT"/>
    <property type="match status" value="1"/>
</dbReference>
<evidence type="ECO:0000313" key="7">
    <source>
        <dbReference type="Proteomes" id="UP000887577"/>
    </source>
</evidence>
<dbReference type="PANTHER" id="PTHR48043:SF143">
    <property type="entry name" value="UDP-GLUCURONOSYLTRANSFERASE"/>
    <property type="match status" value="1"/>
</dbReference>
<dbReference type="GO" id="GO:0016020">
    <property type="term" value="C:membrane"/>
    <property type="evidence" value="ECO:0007669"/>
    <property type="project" value="UniProtKB-SubCell"/>
</dbReference>
<dbReference type="WBParaSite" id="PSU_v2.g9566.t1">
    <property type="protein sequence ID" value="PSU_v2.g9566.t1"/>
    <property type="gene ID" value="PSU_v2.g9566"/>
</dbReference>
<comment type="subcellular location">
    <subcellularLocation>
        <location evidence="6">Membrane</location>
        <topology evidence="6">Single-pass membrane protein</topology>
    </subcellularLocation>
</comment>
<dbReference type="Pfam" id="PF00201">
    <property type="entry name" value="UDPGT"/>
    <property type="match status" value="1"/>
</dbReference>